<accession>A0A8J4M307</accession>
<dbReference type="AlphaFoldDB" id="A0A8J4M307"/>
<keyword evidence="2" id="KW-1185">Reference proteome</keyword>
<dbReference type="EMBL" id="BOVK01000043">
    <property type="protein sequence ID" value="GIQ70279.1"/>
    <property type="molecule type" value="Genomic_DNA"/>
</dbReference>
<dbReference type="Proteomes" id="UP000677918">
    <property type="component" value="Unassembled WGS sequence"/>
</dbReference>
<name>A0A8J4M307_9BACL</name>
<evidence type="ECO:0000313" key="1">
    <source>
        <dbReference type="EMBL" id="GIQ70279.1"/>
    </source>
</evidence>
<evidence type="ECO:0000313" key="2">
    <source>
        <dbReference type="Proteomes" id="UP000677918"/>
    </source>
</evidence>
<gene>
    <name evidence="1" type="ORF">XYCOK13_31030</name>
</gene>
<comment type="caution">
    <text evidence="1">The sequence shown here is derived from an EMBL/GenBank/DDBJ whole genome shotgun (WGS) entry which is preliminary data.</text>
</comment>
<reference evidence="1" key="1">
    <citation type="submission" date="2021-04" db="EMBL/GenBank/DDBJ databases">
        <title>Draft genome sequence of Xylanibacillus composti strain K13.</title>
        <authorList>
            <person name="Uke A."/>
            <person name="Chhe C."/>
            <person name="Baramee S."/>
            <person name="Kosugi A."/>
        </authorList>
    </citation>
    <scope>NUCLEOTIDE SEQUENCE</scope>
    <source>
        <strain evidence="1">K13</strain>
    </source>
</reference>
<proteinExistence type="predicted"/>
<protein>
    <submittedName>
        <fullName evidence="1">Uncharacterized protein</fullName>
    </submittedName>
</protein>
<organism evidence="1 2">
    <name type="scientific">Xylanibacillus composti</name>
    <dbReference type="NCBI Taxonomy" id="1572762"/>
    <lineage>
        <taxon>Bacteria</taxon>
        <taxon>Bacillati</taxon>
        <taxon>Bacillota</taxon>
        <taxon>Bacilli</taxon>
        <taxon>Bacillales</taxon>
        <taxon>Paenibacillaceae</taxon>
        <taxon>Xylanibacillus</taxon>
    </lineage>
</organism>
<sequence>MPERLGCSLVRKNQTKFASSVSLMQAEAPQYSGDGSVRFPLMRVYIRFSFQEGKTGYRSSPYVICG</sequence>